<evidence type="ECO:0000256" key="3">
    <source>
        <dbReference type="ARBA" id="ARBA00044493"/>
    </source>
</evidence>
<evidence type="ECO:0000256" key="4">
    <source>
        <dbReference type="ARBA" id="ARBA00044511"/>
    </source>
</evidence>
<gene>
    <name evidence="7" type="ORF">FB567DRAFT_5725</name>
</gene>
<dbReference type="EMBL" id="JAGMVJ010000001">
    <property type="protein sequence ID" value="KAH7094533.1"/>
    <property type="molecule type" value="Genomic_DNA"/>
</dbReference>
<comment type="subunit">
    <text evidence="4">Binds to mitochondrial small subunit 15S rRNA.</text>
</comment>
<dbReference type="PANTHER" id="PTHR47447">
    <property type="entry name" value="OS03G0856100 PROTEIN"/>
    <property type="match status" value="1"/>
</dbReference>
<dbReference type="Gene3D" id="1.25.40.10">
    <property type="entry name" value="Tetratricopeptide repeat domain"/>
    <property type="match status" value="2"/>
</dbReference>
<proteinExistence type="inferred from homology"/>
<evidence type="ECO:0008006" key="9">
    <source>
        <dbReference type="Google" id="ProtNLM"/>
    </source>
</evidence>
<protein>
    <recommendedName>
        <fullName evidence="9">Pentatricopeptide repeat protein</fullName>
    </recommendedName>
</protein>
<keyword evidence="2" id="KW-0677">Repeat</keyword>
<comment type="similarity">
    <text evidence="1">Belongs to the CCM1 family.</text>
</comment>
<dbReference type="InterPro" id="IPR002885">
    <property type="entry name" value="PPR_rpt"/>
</dbReference>
<feature type="region of interest" description="Disordered" evidence="6">
    <location>
        <begin position="87"/>
        <end position="120"/>
    </location>
</feature>
<dbReference type="Pfam" id="PF01535">
    <property type="entry name" value="PPR"/>
    <property type="match status" value="2"/>
</dbReference>
<feature type="compositionally biased region" description="Basic and acidic residues" evidence="6">
    <location>
        <begin position="90"/>
        <end position="99"/>
    </location>
</feature>
<evidence type="ECO:0000256" key="1">
    <source>
        <dbReference type="ARBA" id="ARBA00006192"/>
    </source>
</evidence>
<dbReference type="Proteomes" id="UP000813461">
    <property type="component" value="Unassembled WGS sequence"/>
</dbReference>
<sequence>MSLFRTLHRTSAVANATNAHPFLTFLYPPFPRQEEKRTFSKSAAKTTPRTPKTYHDTESVFIEALVRAGTCREHARSLSILRGARAHVSSHHESREKSTWQRPNQKTFKPGAAHEQSGPLGGVKQFAKKELEALVDYYGIEIDRRPEEDIEDDGSLVWNVGDTHEPWPLRDAGDARHIRRLEKLFSDDEASHDDIFETYKQLPSPGVVFLEAETIRTLLHHLSIVERPSPLAMQRFLSILDDMKNAHIHITRAEWTSAIYLTGRAMGQVTEGDLQSAMYIWRDMERRAGVKGGFVTLNVLFDLAVKTGKYSLADTIFRELQEREFSIHRHFRVSLLYYYGVIQDGNAVRRTYQDLVNAGEIVDTVVLNAVIAALIRAGEPTAAEHVFERMKRLQASKSVPAPGHVFFNRTWRDRRLLGLHLTHEGRRLNRSNDQEQLKQLQEYAPIGPDARTYGLLIRHQAGTAGNIDRVYELLKEMRSSAIPLEGTIFIVIFHGFNSFGGVRYSSWTRDKLESIWTQFLTALHEGVERTWISVLAVISALKAFARCTDPERTVRAWEEIRRLWEPSEDELERVMNFLRKVVPTQGEDFFDTTRPV</sequence>
<reference evidence="7" key="1">
    <citation type="journal article" date="2021" name="Nat. Commun.">
        <title>Genetic determinants of endophytism in the Arabidopsis root mycobiome.</title>
        <authorList>
            <person name="Mesny F."/>
            <person name="Miyauchi S."/>
            <person name="Thiergart T."/>
            <person name="Pickel B."/>
            <person name="Atanasova L."/>
            <person name="Karlsson M."/>
            <person name="Huettel B."/>
            <person name="Barry K.W."/>
            <person name="Haridas S."/>
            <person name="Chen C."/>
            <person name="Bauer D."/>
            <person name="Andreopoulos W."/>
            <person name="Pangilinan J."/>
            <person name="LaButti K."/>
            <person name="Riley R."/>
            <person name="Lipzen A."/>
            <person name="Clum A."/>
            <person name="Drula E."/>
            <person name="Henrissat B."/>
            <person name="Kohler A."/>
            <person name="Grigoriev I.V."/>
            <person name="Martin F.M."/>
            <person name="Hacquard S."/>
        </authorList>
    </citation>
    <scope>NUCLEOTIDE SEQUENCE</scope>
    <source>
        <strain evidence="7">MPI-SDFR-AT-0120</strain>
    </source>
</reference>
<dbReference type="OrthoDB" id="1908178at2759"/>
<name>A0A8K0RJT0_9PLEO</name>
<accession>A0A8K0RJT0</accession>
<feature type="repeat" description="PPR" evidence="5">
    <location>
        <begin position="449"/>
        <end position="484"/>
    </location>
</feature>
<organism evidence="7 8">
    <name type="scientific">Paraphoma chrysanthemicola</name>
    <dbReference type="NCBI Taxonomy" id="798071"/>
    <lineage>
        <taxon>Eukaryota</taxon>
        <taxon>Fungi</taxon>
        <taxon>Dikarya</taxon>
        <taxon>Ascomycota</taxon>
        <taxon>Pezizomycotina</taxon>
        <taxon>Dothideomycetes</taxon>
        <taxon>Pleosporomycetidae</taxon>
        <taxon>Pleosporales</taxon>
        <taxon>Pleosporineae</taxon>
        <taxon>Phaeosphaeriaceae</taxon>
        <taxon>Paraphoma</taxon>
    </lineage>
</organism>
<dbReference type="NCBIfam" id="TIGR00756">
    <property type="entry name" value="PPR"/>
    <property type="match status" value="1"/>
</dbReference>
<dbReference type="PANTHER" id="PTHR47447:SF17">
    <property type="entry name" value="OS12G0638900 PROTEIN"/>
    <property type="match status" value="1"/>
</dbReference>
<evidence type="ECO:0000256" key="6">
    <source>
        <dbReference type="SAM" id="MobiDB-lite"/>
    </source>
</evidence>
<comment type="function">
    <text evidence="3">Regulates mitochondrial small subunit maturation by controlling 15S rRNA 5'-end processing. Localizes to the 5' precursor of the 15S rRNA in a position that is subsequently occupied by mS47 in the mature yeast mtSSU. Uses structure and sequence-specific RNA recognition, binding to a single-stranded region of the precursor and specifically recognizing bases -6 to -1. The exchange of Ccm1 for mS47 is coupled to the irreversible removal of precursor rRNA that is accompanied by conformational changes of the mitoribosomal proteins uS5m and mS26. These conformational changes signal completion of 5'-end rRNA processing through protection of the mature 5'-end of the 15S rRNA and stabilization of mS47. The removal of the 5' precursor together with the dissociation of Ccm1 may be catalyzed by the 5'-3' exoribonuclease Pet127. Involved in the specific removal of group I introns in mitochondrial encoded transcripts.</text>
</comment>
<evidence type="ECO:0000313" key="7">
    <source>
        <dbReference type="EMBL" id="KAH7094533.1"/>
    </source>
</evidence>
<comment type="caution">
    <text evidence="7">The sequence shown here is derived from an EMBL/GenBank/DDBJ whole genome shotgun (WGS) entry which is preliminary data.</text>
</comment>
<feature type="repeat" description="PPR" evidence="5">
    <location>
        <begin position="363"/>
        <end position="397"/>
    </location>
</feature>
<dbReference type="PROSITE" id="PS51375">
    <property type="entry name" value="PPR"/>
    <property type="match status" value="2"/>
</dbReference>
<dbReference type="InterPro" id="IPR011990">
    <property type="entry name" value="TPR-like_helical_dom_sf"/>
</dbReference>
<keyword evidence="8" id="KW-1185">Reference proteome</keyword>
<evidence type="ECO:0000256" key="5">
    <source>
        <dbReference type="PROSITE-ProRule" id="PRU00708"/>
    </source>
</evidence>
<evidence type="ECO:0000256" key="2">
    <source>
        <dbReference type="ARBA" id="ARBA00022737"/>
    </source>
</evidence>
<dbReference type="AlphaFoldDB" id="A0A8K0RJT0"/>
<evidence type="ECO:0000313" key="8">
    <source>
        <dbReference type="Proteomes" id="UP000813461"/>
    </source>
</evidence>